<keyword evidence="12 14" id="KW-0961">Cell wall biogenesis/degradation</keyword>
<accession>A0ABM7VD69</accession>
<dbReference type="PROSITE" id="PS50975">
    <property type="entry name" value="ATP_GRASP"/>
    <property type="match status" value="1"/>
</dbReference>
<dbReference type="PANTHER" id="PTHR23132">
    <property type="entry name" value="D-ALANINE--D-ALANINE LIGASE"/>
    <property type="match status" value="1"/>
</dbReference>
<evidence type="ECO:0000256" key="7">
    <source>
        <dbReference type="ARBA" id="ARBA00022840"/>
    </source>
</evidence>
<evidence type="ECO:0000256" key="1">
    <source>
        <dbReference type="ARBA" id="ARBA00001936"/>
    </source>
</evidence>
<dbReference type="InterPro" id="IPR013815">
    <property type="entry name" value="ATP_grasp_subdomain_1"/>
</dbReference>
<dbReference type="PROSITE" id="PS00843">
    <property type="entry name" value="DALA_DALA_LIGASE_1"/>
    <property type="match status" value="1"/>
</dbReference>
<dbReference type="HAMAP" id="MF_00047">
    <property type="entry name" value="Dala_Dala_lig"/>
    <property type="match status" value="1"/>
</dbReference>
<evidence type="ECO:0000256" key="8">
    <source>
        <dbReference type="ARBA" id="ARBA00022842"/>
    </source>
</evidence>
<evidence type="ECO:0000256" key="4">
    <source>
        <dbReference type="ARBA" id="ARBA00022598"/>
    </source>
</evidence>
<dbReference type="Gene3D" id="3.30.470.20">
    <property type="entry name" value="ATP-grasp fold, B domain"/>
    <property type="match status" value="1"/>
</dbReference>
<keyword evidence="10 14" id="KW-0573">Peptidoglycan synthesis</keyword>
<keyword evidence="5" id="KW-0479">Metal-binding</keyword>
<comment type="subcellular location">
    <subcellularLocation>
        <location evidence="14">Cytoplasm</location>
    </subcellularLocation>
</comment>
<dbReference type="GO" id="GO:0016874">
    <property type="term" value="F:ligase activity"/>
    <property type="evidence" value="ECO:0007669"/>
    <property type="project" value="UniProtKB-KW"/>
</dbReference>
<comment type="cofactor">
    <cofactor evidence="2">
        <name>Mg(2+)</name>
        <dbReference type="ChEBI" id="CHEBI:18420"/>
    </cofactor>
</comment>
<dbReference type="Pfam" id="PF01820">
    <property type="entry name" value="Dala_Dala_lig_N"/>
    <property type="match status" value="1"/>
</dbReference>
<dbReference type="SUPFAM" id="SSF56059">
    <property type="entry name" value="Glutathione synthetase ATP-binding domain-like"/>
    <property type="match status" value="1"/>
</dbReference>
<keyword evidence="4 14" id="KW-0436">Ligase</keyword>
<dbReference type="EMBL" id="AP025292">
    <property type="protein sequence ID" value="BDC98895.1"/>
    <property type="molecule type" value="Genomic_DNA"/>
</dbReference>
<keyword evidence="18" id="KW-1185">Reference proteome</keyword>
<keyword evidence="9 14" id="KW-0133">Cell shape</keyword>
<dbReference type="PROSITE" id="PS00844">
    <property type="entry name" value="DALA_DALA_LIGASE_2"/>
    <property type="match status" value="1"/>
</dbReference>
<evidence type="ECO:0000313" key="18">
    <source>
        <dbReference type="Proteomes" id="UP001354989"/>
    </source>
</evidence>
<dbReference type="Pfam" id="PF07478">
    <property type="entry name" value="Dala_Dala_lig_C"/>
    <property type="match status" value="1"/>
</dbReference>
<keyword evidence="11" id="KW-0464">Manganese</keyword>
<evidence type="ECO:0000256" key="10">
    <source>
        <dbReference type="ARBA" id="ARBA00022984"/>
    </source>
</evidence>
<dbReference type="Gene3D" id="3.40.50.20">
    <property type="match status" value="1"/>
</dbReference>
<sequence>MKDKLNVGVLFGGRSVEHEISLKSATNVLKNIDRSVYNVFPIGIDKKGAWHLGMTPDQPFAPTGNVQLNVDPSDPFLLNTDTQEAVRLQVVFPVLHGTDGEDGSVQGLLKILRLPCVGVDVLGASVTMNKVITKHLLEANHIPVAKYLAFRKDQKEEITFQAVKEHLGLPCIAKPANLGSSVGVTKITDESSFKTAIAEGFKYDNLLLIEEFVVGRELECGIIGNEDTRASYAGEVIINPKHAFYTFEAKYVDPEGAKIQVPADLPESTHQEMMAHCVAAFKALQCNDFARADLFYTNDGRVLVNEINAIPGFTDVSMFPSLWAHSGISYPALINQLIAMAMKRSQQAHQQETHFESAFTK</sequence>
<evidence type="ECO:0000256" key="14">
    <source>
        <dbReference type="HAMAP-Rule" id="MF_00047"/>
    </source>
</evidence>
<evidence type="ECO:0000256" key="5">
    <source>
        <dbReference type="ARBA" id="ARBA00022723"/>
    </source>
</evidence>
<reference evidence="17 18" key="1">
    <citation type="submission" date="2021-12" db="EMBL/GenBank/DDBJ databases">
        <title>Genome sequencing of bacteria with rrn-lacking chromosome and rrn-plasmid.</title>
        <authorList>
            <person name="Anda M."/>
            <person name="Iwasaki W."/>
        </authorList>
    </citation>
    <scope>NUCLEOTIDE SEQUENCE [LARGE SCALE GENOMIC DNA]</scope>
    <source>
        <strain evidence="17 18">NBRC 101262</strain>
    </source>
</reference>
<protein>
    <recommendedName>
        <fullName evidence="14">D-alanine--D-alanine ligase</fullName>
        <ecNumber evidence="14">6.3.2.4</ecNumber>
    </recommendedName>
    <alternativeName>
        <fullName evidence="14">D-Ala-D-Ala ligase</fullName>
    </alternativeName>
    <alternativeName>
        <fullName evidence="14">D-alanylalanine synthetase</fullName>
    </alternativeName>
</protein>
<dbReference type="NCBIfam" id="TIGR01205">
    <property type="entry name" value="D_ala_D_alaTIGR"/>
    <property type="match status" value="1"/>
</dbReference>
<dbReference type="RefSeq" id="WP_338397944.1">
    <property type="nucleotide sequence ID" value="NZ_AP025292.1"/>
</dbReference>
<dbReference type="NCBIfam" id="NF002528">
    <property type="entry name" value="PRK01966.1-4"/>
    <property type="match status" value="1"/>
</dbReference>
<evidence type="ECO:0000256" key="15">
    <source>
        <dbReference type="PROSITE-ProRule" id="PRU00409"/>
    </source>
</evidence>
<keyword evidence="8" id="KW-0460">Magnesium</keyword>
<gene>
    <name evidence="14 17" type="primary">ddl</name>
    <name evidence="17" type="ORF">PEPS_11760</name>
</gene>
<dbReference type="SUPFAM" id="SSF52440">
    <property type="entry name" value="PreATP-grasp domain"/>
    <property type="match status" value="1"/>
</dbReference>
<evidence type="ECO:0000256" key="12">
    <source>
        <dbReference type="ARBA" id="ARBA00023316"/>
    </source>
</evidence>
<comment type="function">
    <text evidence="14">Cell wall formation.</text>
</comment>
<comment type="similarity">
    <text evidence="3 14">Belongs to the D-alanine--D-alanine ligase family.</text>
</comment>
<keyword evidence="6 15" id="KW-0547">Nucleotide-binding</keyword>
<comment type="catalytic activity">
    <reaction evidence="13 14">
        <text>2 D-alanine + ATP = D-alanyl-D-alanine + ADP + phosphate + H(+)</text>
        <dbReference type="Rhea" id="RHEA:11224"/>
        <dbReference type="ChEBI" id="CHEBI:15378"/>
        <dbReference type="ChEBI" id="CHEBI:30616"/>
        <dbReference type="ChEBI" id="CHEBI:43474"/>
        <dbReference type="ChEBI" id="CHEBI:57416"/>
        <dbReference type="ChEBI" id="CHEBI:57822"/>
        <dbReference type="ChEBI" id="CHEBI:456216"/>
        <dbReference type="EC" id="6.3.2.4"/>
    </reaction>
</comment>
<keyword evidence="7 15" id="KW-0067">ATP-binding</keyword>
<keyword evidence="14" id="KW-0963">Cytoplasm</keyword>
<evidence type="ECO:0000256" key="2">
    <source>
        <dbReference type="ARBA" id="ARBA00001946"/>
    </source>
</evidence>
<name>A0ABM7VD69_9BACT</name>
<evidence type="ECO:0000256" key="11">
    <source>
        <dbReference type="ARBA" id="ARBA00023211"/>
    </source>
</evidence>
<evidence type="ECO:0000256" key="13">
    <source>
        <dbReference type="ARBA" id="ARBA00047614"/>
    </source>
</evidence>
<comment type="cofactor">
    <cofactor evidence="1">
        <name>Mn(2+)</name>
        <dbReference type="ChEBI" id="CHEBI:29035"/>
    </cofactor>
</comment>
<evidence type="ECO:0000256" key="6">
    <source>
        <dbReference type="ARBA" id="ARBA00022741"/>
    </source>
</evidence>
<dbReference type="InterPro" id="IPR011761">
    <property type="entry name" value="ATP-grasp"/>
</dbReference>
<dbReference type="InterPro" id="IPR005905">
    <property type="entry name" value="D_ala_D_ala"/>
</dbReference>
<dbReference type="InterPro" id="IPR000291">
    <property type="entry name" value="D-Ala_lig_Van_CS"/>
</dbReference>
<dbReference type="PIRSF" id="PIRSF039102">
    <property type="entry name" value="Ddl/VanB"/>
    <property type="match status" value="1"/>
</dbReference>
<dbReference type="Proteomes" id="UP001354989">
    <property type="component" value="Chromosome"/>
</dbReference>
<evidence type="ECO:0000256" key="3">
    <source>
        <dbReference type="ARBA" id="ARBA00010871"/>
    </source>
</evidence>
<evidence type="ECO:0000256" key="9">
    <source>
        <dbReference type="ARBA" id="ARBA00022960"/>
    </source>
</evidence>
<dbReference type="InterPro" id="IPR016185">
    <property type="entry name" value="PreATP-grasp_dom_sf"/>
</dbReference>
<feature type="domain" description="ATP-grasp" evidence="16">
    <location>
        <begin position="134"/>
        <end position="339"/>
    </location>
</feature>
<evidence type="ECO:0000259" key="16">
    <source>
        <dbReference type="PROSITE" id="PS50975"/>
    </source>
</evidence>
<dbReference type="InterPro" id="IPR011127">
    <property type="entry name" value="Dala_Dala_lig_N"/>
</dbReference>
<proteinExistence type="inferred from homology"/>
<dbReference type="PANTHER" id="PTHR23132:SF25">
    <property type="entry name" value="D-ALANINE--D-ALANINE LIGASE A"/>
    <property type="match status" value="1"/>
</dbReference>
<dbReference type="InterPro" id="IPR011095">
    <property type="entry name" value="Dala_Dala_lig_C"/>
</dbReference>
<dbReference type="Gene3D" id="3.30.1490.20">
    <property type="entry name" value="ATP-grasp fold, A domain"/>
    <property type="match status" value="1"/>
</dbReference>
<comment type="pathway">
    <text evidence="14">Cell wall biogenesis; peptidoglycan biosynthesis.</text>
</comment>
<organism evidence="17 18">
    <name type="scientific">Persicobacter psychrovividus</name>
    <dbReference type="NCBI Taxonomy" id="387638"/>
    <lineage>
        <taxon>Bacteria</taxon>
        <taxon>Pseudomonadati</taxon>
        <taxon>Bacteroidota</taxon>
        <taxon>Cytophagia</taxon>
        <taxon>Cytophagales</taxon>
        <taxon>Persicobacteraceae</taxon>
        <taxon>Persicobacter</taxon>
    </lineage>
</organism>
<dbReference type="EC" id="6.3.2.4" evidence="14"/>
<evidence type="ECO:0000313" key="17">
    <source>
        <dbReference type="EMBL" id="BDC98895.1"/>
    </source>
</evidence>